<organism evidence="1">
    <name type="scientific">candidate division CPR1 bacterium ADurb.Bin160</name>
    <dbReference type="NCBI Taxonomy" id="1852826"/>
    <lineage>
        <taxon>Bacteria</taxon>
        <taxon>candidate division CPR1</taxon>
    </lineage>
</organism>
<sequence length="62" mass="7700">MKVKSNFWANLKRVFSFRTQNEKTSNQDVEEVKLLEKIKNKQTESKNHSCWDNRQMFRFWLF</sequence>
<proteinExistence type="predicted"/>
<evidence type="ECO:0000313" key="1">
    <source>
        <dbReference type="EMBL" id="OQB41365.1"/>
    </source>
</evidence>
<gene>
    <name evidence="1" type="ORF">BWY04_00869</name>
</gene>
<dbReference type="EMBL" id="MWDB01000018">
    <property type="protein sequence ID" value="OQB41365.1"/>
    <property type="molecule type" value="Genomic_DNA"/>
</dbReference>
<dbReference type="AlphaFoldDB" id="A0A1V5ZME1"/>
<accession>A0A1V5ZME1</accession>
<reference evidence="1" key="1">
    <citation type="submission" date="2017-02" db="EMBL/GenBank/DDBJ databases">
        <title>Delving into the versatile metabolic prowess of the omnipresent phylum Bacteroidetes.</title>
        <authorList>
            <person name="Nobu M.K."/>
            <person name="Mei R."/>
            <person name="Narihiro T."/>
            <person name="Kuroda K."/>
            <person name="Liu W.-T."/>
        </authorList>
    </citation>
    <scope>NUCLEOTIDE SEQUENCE</scope>
    <source>
        <strain evidence="1">ADurb.Bin160</strain>
    </source>
</reference>
<protein>
    <submittedName>
        <fullName evidence="1">Uncharacterized protein</fullName>
    </submittedName>
</protein>
<comment type="caution">
    <text evidence="1">The sequence shown here is derived from an EMBL/GenBank/DDBJ whole genome shotgun (WGS) entry which is preliminary data.</text>
</comment>
<dbReference type="Proteomes" id="UP000485621">
    <property type="component" value="Unassembled WGS sequence"/>
</dbReference>
<name>A0A1V5ZME1_9BACT</name>